<sequence length="310" mass="34066">MPSKKERAKQVKQAKTGTGERMVSTISISEESMSAVLDLILVVEPGVSMSELPTFSSAAAYADLVSDVYKKHLPELVRIRQQYLQVAGSPLAHGRPAMSDEISQLATPAYKLDIFKTLVEFWFPIRPQVSHRYIRVAPSKISGQGVFATKTIPPNTTVSCYPMHAVSIGLSGFDEQCTWIVSRDPKTYGSGQLAEHEQRPFAEHWHNLRTKHGTIAFAASPDIHTPDACAHMCNGADCPETDGAQTAEPNAALDWYVPGIPVMVLVTGEKPVEAGQEILVNYGSEYWVKRSEALRQNLEPEPEPEACMGM</sequence>
<feature type="domain" description="SET" evidence="1">
    <location>
        <begin position="127"/>
        <end position="283"/>
    </location>
</feature>
<dbReference type="EMBL" id="MN740861">
    <property type="protein sequence ID" value="QHU15493.1"/>
    <property type="molecule type" value="Genomic_DNA"/>
</dbReference>
<dbReference type="SUPFAM" id="SSF82199">
    <property type="entry name" value="SET domain"/>
    <property type="match status" value="1"/>
</dbReference>
<protein>
    <recommendedName>
        <fullName evidence="1">SET domain-containing protein</fullName>
    </recommendedName>
</protein>
<reference evidence="2" key="1">
    <citation type="journal article" date="2020" name="Nature">
        <title>Giant virus diversity and host interactions through global metagenomics.</title>
        <authorList>
            <person name="Schulz F."/>
            <person name="Roux S."/>
            <person name="Paez-Espino D."/>
            <person name="Jungbluth S."/>
            <person name="Walsh D.A."/>
            <person name="Denef V.J."/>
            <person name="McMahon K.D."/>
            <person name="Konstantinidis K.T."/>
            <person name="Eloe-Fadrosh E.A."/>
            <person name="Kyrpides N.C."/>
            <person name="Woyke T."/>
        </authorList>
    </citation>
    <scope>NUCLEOTIDE SEQUENCE</scope>
    <source>
        <strain evidence="2">GVMAG-S-1103017-68</strain>
    </source>
</reference>
<name>A0A6C0KDR4_9ZZZZ</name>
<proteinExistence type="predicted"/>
<organism evidence="2">
    <name type="scientific">viral metagenome</name>
    <dbReference type="NCBI Taxonomy" id="1070528"/>
    <lineage>
        <taxon>unclassified sequences</taxon>
        <taxon>metagenomes</taxon>
        <taxon>organismal metagenomes</taxon>
    </lineage>
</organism>
<dbReference type="Gene3D" id="2.170.270.10">
    <property type="entry name" value="SET domain"/>
    <property type="match status" value="1"/>
</dbReference>
<dbReference type="AlphaFoldDB" id="A0A6C0KDR4"/>
<evidence type="ECO:0000313" key="2">
    <source>
        <dbReference type="EMBL" id="QHU15493.1"/>
    </source>
</evidence>
<dbReference type="InterPro" id="IPR001214">
    <property type="entry name" value="SET_dom"/>
</dbReference>
<evidence type="ECO:0000259" key="1">
    <source>
        <dbReference type="PROSITE" id="PS50280"/>
    </source>
</evidence>
<dbReference type="InterPro" id="IPR046341">
    <property type="entry name" value="SET_dom_sf"/>
</dbReference>
<dbReference type="PROSITE" id="PS50280">
    <property type="entry name" value="SET"/>
    <property type="match status" value="1"/>
</dbReference>
<dbReference type="CDD" id="cd08161">
    <property type="entry name" value="SET"/>
    <property type="match status" value="1"/>
</dbReference>
<accession>A0A6C0KDR4</accession>